<feature type="transmembrane region" description="Helical" evidence="8">
    <location>
        <begin position="320"/>
        <end position="338"/>
    </location>
</feature>
<feature type="transmembrane region" description="Helical" evidence="8">
    <location>
        <begin position="179"/>
        <end position="203"/>
    </location>
</feature>
<feature type="transmembrane region" description="Helical" evidence="8">
    <location>
        <begin position="26"/>
        <end position="48"/>
    </location>
</feature>
<feature type="transmembrane region" description="Helical" evidence="8">
    <location>
        <begin position="429"/>
        <end position="447"/>
    </location>
</feature>
<feature type="transmembrane region" description="Helical" evidence="8">
    <location>
        <begin position="215"/>
        <end position="234"/>
    </location>
</feature>
<dbReference type="RefSeq" id="WP_141954563.1">
    <property type="nucleotide sequence ID" value="NZ_VFOZ01000001.1"/>
</dbReference>
<gene>
    <name evidence="10" type="ORF">FB559_1451</name>
</gene>
<keyword evidence="4 8" id="KW-0812">Transmembrane</keyword>
<evidence type="ECO:0000259" key="9">
    <source>
        <dbReference type="PROSITE" id="PS50850"/>
    </source>
</evidence>
<feature type="transmembrane region" description="Helical" evidence="8">
    <location>
        <begin position="246"/>
        <end position="264"/>
    </location>
</feature>
<dbReference type="InterPro" id="IPR004638">
    <property type="entry name" value="EmrB-like"/>
</dbReference>
<evidence type="ECO:0000313" key="11">
    <source>
        <dbReference type="Proteomes" id="UP000316096"/>
    </source>
</evidence>
<feature type="region of interest" description="Disordered" evidence="7">
    <location>
        <begin position="492"/>
        <end position="526"/>
    </location>
</feature>
<keyword evidence="11" id="KW-1185">Reference proteome</keyword>
<comment type="subcellular location">
    <subcellularLocation>
        <location evidence="1">Cell membrane</location>
        <topology evidence="1">Multi-pass membrane protein</topology>
    </subcellularLocation>
</comment>
<comment type="caution">
    <text evidence="10">The sequence shown here is derived from an EMBL/GenBank/DDBJ whole genome shotgun (WGS) entry which is preliminary data.</text>
</comment>
<dbReference type="SUPFAM" id="SSF103473">
    <property type="entry name" value="MFS general substrate transporter"/>
    <property type="match status" value="1"/>
</dbReference>
<evidence type="ECO:0000256" key="2">
    <source>
        <dbReference type="ARBA" id="ARBA00022448"/>
    </source>
</evidence>
<protein>
    <submittedName>
        <fullName evidence="10">EmrB/QacA subfamily drug resistance transporter</fullName>
    </submittedName>
</protein>
<accession>A0A543CFR4</accession>
<reference evidence="10 11" key="1">
    <citation type="submission" date="2019-06" db="EMBL/GenBank/DDBJ databases">
        <title>Sequencing the genomes of 1000 actinobacteria strains.</title>
        <authorList>
            <person name="Klenk H.-P."/>
        </authorList>
    </citation>
    <scope>NUCLEOTIDE SEQUENCE [LARGE SCALE GENOMIC DNA]</scope>
    <source>
        <strain evidence="10 11">DSM 102200</strain>
    </source>
</reference>
<dbReference type="PANTHER" id="PTHR42718">
    <property type="entry name" value="MAJOR FACILITATOR SUPERFAMILY MULTIDRUG TRANSPORTER MFSC"/>
    <property type="match status" value="1"/>
</dbReference>
<proteinExistence type="predicted"/>
<dbReference type="InterPro" id="IPR011701">
    <property type="entry name" value="MFS"/>
</dbReference>
<dbReference type="GO" id="GO:0005886">
    <property type="term" value="C:plasma membrane"/>
    <property type="evidence" value="ECO:0007669"/>
    <property type="project" value="UniProtKB-SubCell"/>
</dbReference>
<feature type="transmembrane region" description="Helical" evidence="8">
    <location>
        <begin position="121"/>
        <end position="140"/>
    </location>
</feature>
<dbReference type="SUPFAM" id="SSF49464">
    <property type="entry name" value="Carboxypeptidase regulatory domain-like"/>
    <property type="match status" value="1"/>
</dbReference>
<dbReference type="Proteomes" id="UP000316096">
    <property type="component" value="Unassembled WGS sequence"/>
</dbReference>
<evidence type="ECO:0000256" key="4">
    <source>
        <dbReference type="ARBA" id="ARBA00022692"/>
    </source>
</evidence>
<keyword evidence="6 8" id="KW-0472">Membrane</keyword>
<dbReference type="OrthoDB" id="4080117at2"/>
<evidence type="ECO:0000256" key="1">
    <source>
        <dbReference type="ARBA" id="ARBA00004651"/>
    </source>
</evidence>
<evidence type="ECO:0000256" key="8">
    <source>
        <dbReference type="SAM" id="Phobius"/>
    </source>
</evidence>
<dbReference type="CDD" id="cd17321">
    <property type="entry name" value="MFS_MMR_MDR_like"/>
    <property type="match status" value="1"/>
</dbReference>
<dbReference type="InterPro" id="IPR020846">
    <property type="entry name" value="MFS_dom"/>
</dbReference>
<name>A0A543CFR4_9ACTN</name>
<dbReference type="SUPFAM" id="SSF49478">
    <property type="entry name" value="Cna protein B-type domain"/>
    <property type="match status" value="1"/>
</dbReference>
<dbReference type="GO" id="GO:0022857">
    <property type="term" value="F:transmembrane transporter activity"/>
    <property type="evidence" value="ECO:0007669"/>
    <property type="project" value="InterPro"/>
</dbReference>
<evidence type="ECO:0000256" key="6">
    <source>
        <dbReference type="ARBA" id="ARBA00023136"/>
    </source>
</evidence>
<dbReference type="GO" id="GO:0030246">
    <property type="term" value="F:carbohydrate binding"/>
    <property type="evidence" value="ECO:0007669"/>
    <property type="project" value="InterPro"/>
</dbReference>
<dbReference type="InterPro" id="IPR008969">
    <property type="entry name" value="CarboxyPept-like_regulatory"/>
</dbReference>
<feature type="transmembrane region" description="Helical" evidence="8">
    <location>
        <begin position="350"/>
        <end position="368"/>
    </location>
</feature>
<feature type="transmembrane region" description="Helical" evidence="8">
    <location>
        <begin position="63"/>
        <end position="81"/>
    </location>
</feature>
<dbReference type="PROSITE" id="PS50850">
    <property type="entry name" value="MFS"/>
    <property type="match status" value="1"/>
</dbReference>
<keyword evidence="3" id="KW-1003">Cell membrane</keyword>
<dbReference type="PROSITE" id="PS00216">
    <property type="entry name" value="SUGAR_TRANSPORT_1"/>
    <property type="match status" value="1"/>
</dbReference>
<dbReference type="Pfam" id="PF13620">
    <property type="entry name" value="CarboxypepD_reg"/>
    <property type="match status" value="3"/>
</dbReference>
<dbReference type="Gene3D" id="1.20.1250.20">
    <property type="entry name" value="MFS general substrate transporter like domains"/>
    <property type="match status" value="1"/>
</dbReference>
<dbReference type="InterPro" id="IPR036259">
    <property type="entry name" value="MFS_trans_sf"/>
</dbReference>
<evidence type="ECO:0000313" key="10">
    <source>
        <dbReference type="EMBL" id="TQL95939.1"/>
    </source>
</evidence>
<dbReference type="EMBL" id="VFOZ01000001">
    <property type="protein sequence ID" value="TQL95939.1"/>
    <property type="molecule type" value="Genomic_DNA"/>
</dbReference>
<feature type="domain" description="Major facilitator superfamily (MFS) profile" evidence="9">
    <location>
        <begin position="26"/>
        <end position="490"/>
    </location>
</feature>
<feature type="transmembrane region" description="Helical" evidence="8">
    <location>
        <begin position="467"/>
        <end position="487"/>
    </location>
</feature>
<dbReference type="InterPro" id="IPR013784">
    <property type="entry name" value="Carb-bd-like_fold"/>
</dbReference>
<keyword evidence="5 8" id="KW-1133">Transmembrane helix</keyword>
<dbReference type="InterPro" id="IPR005829">
    <property type="entry name" value="Sugar_transporter_CS"/>
</dbReference>
<dbReference type="PANTHER" id="PTHR42718:SF46">
    <property type="entry name" value="BLR6921 PROTEIN"/>
    <property type="match status" value="1"/>
</dbReference>
<evidence type="ECO:0000256" key="3">
    <source>
        <dbReference type="ARBA" id="ARBA00022475"/>
    </source>
</evidence>
<feature type="transmembrane region" description="Helical" evidence="8">
    <location>
        <begin position="374"/>
        <end position="392"/>
    </location>
</feature>
<keyword evidence="2" id="KW-0813">Transport</keyword>
<dbReference type="Gene3D" id="2.60.40.1120">
    <property type="entry name" value="Carboxypeptidase-like, regulatory domain"/>
    <property type="match status" value="3"/>
</dbReference>
<dbReference type="NCBIfam" id="TIGR00711">
    <property type="entry name" value="efflux_EmrB"/>
    <property type="match status" value="1"/>
</dbReference>
<dbReference type="Gene3D" id="1.20.1720.10">
    <property type="entry name" value="Multidrug resistance protein D"/>
    <property type="match status" value="1"/>
</dbReference>
<feature type="transmembrane region" description="Helical" evidence="8">
    <location>
        <begin position="93"/>
        <end position="115"/>
    </location>
</feature>
<evidence type="ECO:0000256" key="5">
    <source>
        <dbReference type="ARBA" id="ARBA00022989"/>
    </source>
</evidence>
<evidence type="ECO:0000256" key="7">
    <source>
        <dbReference type="SAM" id="MobiDB-lite"/>
    </source>
</evidence>
<feature type="transmembrane region" description="Helical" evidence="8">
    <location>
        <begin position="152"/>
        <end position="173"/>
    </location>
</feature>
<feature type="transmembrane region" description="Helical" evidence="8">
    <location>
        <begin position="285"/>
        <end position="308"/>
    </location>
</feature>
<dbReference type="AlphaFoldDB" id="A0A543CFR4"/>
<organism evidence="10 11">
    <name type="scientific">Actinoallomurus bryophytorum</name>
    <dbReference type="NCBI Taxonomy" id="1490222"/>
    <lineage>
        <taxon>Bacteria</taxon>
        <taxon>Bacillati</taxon>
        <taxon>Actinomycetota</taxon>
        <taxon>Actinomycetes</taxon>
        <taxon>Streptosporangiales</taxon>
        <taxon>Thermomonosporaceae</taxon>
        <taxon>Actinoallomurus</taxon>
    </lineage>
</organism>
<dbReference type="Pfam" id="PF07690">
    <property type="entry name" value="MFS_1"/>
    <property type="match status" value="1"/>
</dbReference>
<dbReference type="SUPFAM" id="SSF49452">
    <property type="entry name" value="Starch-binding domain-like"/>
    <property type="match status" value="1"/>
</dbReference>
<sequence length="797" mass="81466">MSTTAPTVQRNAVTAAQAAVSRRWTALLFIALAQLMVVLDATVVNIALPSAQRALHISDGNRQWVITAYTLVFGGLLLFGGRIADLVGRKRTFLIGLVGFAGASALGGAAANTGMLLGARALQGAFGALLAPSALSLLATMFTEPRERAKAFGIYGAISGGGSAVGLILGGVLTEYLNWRWALYVNVPIAVLAFFGALAFVHVHVPAGGKNRARLDIPGVILVTSGLVSLVYGFTRAESEGWGEHGVIGLFVAAGVLLAAFVVVESLTRAPLLPMRVVLDRNRGGAYLSVGLAVIAMFGLFLFLTYYMQIVKGYSPVRSGLAFLPFTAGIVTGSTQIAARLMHRVPARALMVPGLLVAAIGMGLLTQLKVDSSFVGLILPAEILISLGLGSTMMPAMNIATTDVAPQDAGVASALVNTAQQVGGSIGTALLNTIAATATTMYIVTHAHGGTSPLLVATGQVHGFTVAIWWGVGILLLAAIVVAALINGKKGKRSPAKSAEEPARVRAPQTREYASAGAHAGPRHNGRAAEDFNVETAPADASAGIAVSGRIRGAGGAPLPGAIITLVELGGRQLGRVTTRGDGSYELAVPVAGSYVLIVAADGHQPQAATITVGDEPLGYDLALSGTSGLTGVVRGAATGDPVAAATVVVTDQRGEVVASTETDRDGRFAVGELVSGTVTLVVSADGHRPRAVPVKVSGQGTTEQDVELRAGGRVKGTVRAGAQNMPLGDARVALVNSAGDTVAVTTTGSDGGYAFTDLDKGEYTVTASVYQPATTTMTVDGTDQAMVDLRLGHPGE</sequence>